<evidence type="ECO:0000313" key="3">
    <source>
        <dbReference type="Proteomes" id="UP000004913"/>
    </source>
</evidence>
<gene>
    <name evidence="2" type="ORF">HMPREF9455_03952</name>
</gene>
<accession>F5J3N5</accession>
<dbReference type="AlphaFoldDB" id="F5J3N5"/>
<dbReference type="EMBL" id="ADLV01000054">
    <property type="protein sequence ID" value="EGJ99689.1"/>
    <property type="molecule type" value="Genomic_DNA"/>
</dbReference>
<dbReference type="Proteomes" id="UP000004913">
    <property type="component" value="Unassembled WGS sequence"/>
</dbReference>
<sequence>MTRIKNTILAGLAFGLLFGAFFVFLFGADHALITASIAALLFGAGMYFFVTSKTVKRQTQIEDSDGRVIVHSGDANHFMKGEAVGGKLYLLTDKLQFQSHKFNIQNHRLIIEIEQIKEVGFYNTLGLVPNGLAIITMGGQTEKFVVNGRRHWKEEIEKLKGRLK</sequence>
<keyword evidence="1" id="KW-0812">Transmembrane</keyword>
<comment type="caution">
    <text evidence="2">The sequence shown here is derived from an EMBL/GenBank/DDBJ whole genome shotgun (WGS) entry which is preliminary data.</text>
</comment>
<dbReference type="InterPro" id="IPR011993">
    <property type="entry name" value="PH-like_dom_sf"/>
</dbReference>
<reference evidence="2 3" key="1">
    <citation type="submission" date="2011-04" db="EMBL/GenBank/DDBJ databases">
        <title>The Genome Sequence of Dysgonomonas gadei ATCC BAA-286.</title>
        <authorList>
            <consortium name="The Broad Institute Genome Sequencing Platform"/>
            <person name="Earl A."/>
            <person name="Ward D."/>
            <person name="Feldgarden M."/>
            <person name="Gevers D."/>
            <person name="Pudlo N."/>
            <person name="Martens E."/>
            <person name="Allen-Vercoe E."/>
            <person name="Young S.K."/>
            <person name="Zeng Q."/>
            <person name="Gargeya S."/>
            <person name="Fitzgerald M."/>
            <person name="Haas B."/>
            <person name="Abouelleil A."/>
            <person name="Alvarado L."/>
            <person name="Arachchi H.M."/>
            <person name="Berlin A."/>
            <person name="Brown A."/>
            <person name="Chapman S.B."/>
            <person name="Chen Z."/>
            <person name="Dunbar C."/>
            <person name="Freedman E."/>
            <person name="Gearin G."/>
            <person name="Gellesch M."/>
            <person name="Goldberg J."/>
            <person name="Griggs A."/>
            <person name="Gujja S."/>
            <person name="Heiman D."/>
            <person name="Howarth C."/>
            <person name="Larson L."/>
            <person name="Lui A."/>
            <person name="MacDonald P.J.P."/>
            <person name="Mehta T."/>
            <person name="Montmayeur A."/>
            <person name="Murphy C."/>
            <person name="Neiman D."/>
            <person name="Pearson M."/>
            <person name="Priest M."/>
            <person name="Roberts A."/>
            <person name="Saif S."/>
            <person name="Shea T."/>
            <person name="Shenoy N."/>
            <person name="Sisk P."/>
            <person name="Stolte C."/>
            <person name="Sykes S."/>
            <person name="Yandava C."/>
            <person name="Wortman J."/>
            <person name="Nusbaum C."/>
            <person name="Birren B."/>
        </authorList>
    </citation>
    <scope>NUCLEOTIDE SEQUENCE [LARGE SCALE GENOMIC DNA]</scope>
    <source>
        <strain evidence="2 3">ATCC BAA-286</strain>
    </source>
</reference>
<protein>
    <recommendedName>
        <fullName evidence="4">GRAM domain-containing protein</fullName>
    </recommendedName>
</protein>
<organism evidence="2 3">
    <name type="scientific">Dysgonomonas gadei ATCC BAA-286</name>
    <dbReference type="NCBI Taxonomy" id="742766"/>
    <lineage>
        <taxon>Bacteria</taxon>
        <taxon>Pseudomonadati</taxon>
        <taxon>Bacteroidota</taxon>
        <taxon>Bacteroidia</taxon>
        <taxon>Bacteroidales</taxon>
        <taxon>Dysgonomonadaceae</taxon>
        <taxon>Dysgonomonas</taxon>
    </lineage>
</organism>
<dbReference type="Gene3D" id="2.30.29.30">
    <property type="entry name" value="Pleckstrin-homology domain (PH domain)/Phosphotyrosine-binding domain (PTB)"/>
    <property type="match status" value="1"/>
</dbReference>
<dbReference type="HOGENOM" id="CLU_1560256_0_0_10"/>
<dbReference type="eggNOG" id="ENOG5032T4Z">
    <property type="taxonomic scope" value="Bacteria"/>
</dbReference>
<keyword evidence="3" id="KW-1185">Reference proteome</keyword>
<dbReference type="RefSeq" id="WP_006801487.1">
    <property type="nucleotide sequence ID" value="NZ_GL891993.1"/>
</dbReference>
<evidence type="ECO:0000256" key="1">
    <source>
        <dbReference type="SAM" id="Phobius"/>
    </source>
</evidence>
<keyword evidence="1" id="KW-0472">Membrane</keyword>
<name>F5J3N5_9BACT</name>
<proteinExistence type="predicted"/>
<feature type="transmembrane region" description="Helical" evidence="1">
    <location>
        <begin position="32"/>
        <end position="50"/>
    </location>
</feature>
<keyword evidence="1" id="KW-1133">Transmembrane helix</keyword>
<feature type="transmembrane region" description="Helical" evidence="1">
    <location>
        <begin position="7"/>
        <end position="26"/>
    </location>
</feature>
<dbReference type="OrthoDB" id="837929at2"/>
<evidence type="ECO:0000313" key="2">
    <source>
        <dbReference type="EMBL" id="EGJ99689.1"/>
    </source>
</evidence>
<evidence type="ECO:0008006" key="4">
    <source>
        <dbReference type="Google" id="ProtNLM"/>
    </source>
</evidence>